<accession>A0A1M6MSU4</accession>
<protein>
    <submittedName>
        <fullName evidence="2">Putative regulatory protein, FmdB family</fullName>
    </submittedName>
</protein>
<evidence type="ECO:0000313" key="3">
    <source>
        <dbReference type="Proteomes" id="UP000183994"/>
    </source>
</evidence>
<sequence>MAIYEYEHLGEPCGRGAVFEAVQSMRENPLTRCPECGGPVRKIISRSNINTPKTNSELKDLGFTKLVRRDNGVYENVTARSGENKYMEAGKPETIPDFSKTIAD</sequence>
<proteinExistence type="predicted"/>
<dbReference type="OrthoDB" id="5421165at2"/>
<reference evidence="3" key="1">
    <citation type="submission" date="2016-11" db="EMBL/GenBank/DDBJ databases">
        <authorList>
            <person name="Varghese N."/>
            <person name="Submissions S."/>
        </authorList>
    </citation>
    <scope>NUCLEOTIDE SEQUENCE [LARGE SCALE GENOMIC DNA]</scope>
    <source>
        <strain evidence="3">DSM 16219</strain>
    </source>
</reference>
<dbReference type="STRING" id="1121393.SAMN02745216_02428"/>
<evidence type="ECO:0000259" key="1">
    <source>
        <dbReference type="SMART" id="SM00834"/>
    </source>
</evidence>
<dbReference type="EMBL" id="FQZU01000013">
    <property type="protein sequence ID" value="SHJ86541.1"/>
    <property type="molecule type" value="Genomic_DNA"/>
</dbReference>
<organism evidence="2 3">
    <name type="scientific">Desulfatibacillum alkenivorans DSM 16219</name>
    <dbReference type="NCBI Taxonomy" id="1121393"/>
    <lineage>
        <taxon>Bacteria</taxon>
        <taxon>Pseudomonadati</taxon>
        <taxon>Thermodesulfobacteriota</taxon>
        <taxon>Desulfobacteria</taxon>
        <taxon>Desulfobacterales</taxon>
        <taxon>Desulfatibacillaceae</taxon>
        <taxon>Desulfatibacillum</taxon>
    </lineage>
</organism>
<gene>
    <name evidence="2" type="ORF">SAMN02745216_02428</name>
</gene>
<feature type="domain" description="Putative regulatory protein FmdB zinc ribbon" evidence="1">
    <location>
        <begin position="1"/>
        <end position="45"/>
    </location>
</feature>
<dbReference type="Pfam" id="PF09723">
    <property type="entry name" value="Zn_ribbon_8"/>
    <property type="match status" value="1"/>
</dbReference>
<dbReference type="NCBIfam" id="TIGR02605">
    <property type="entry name" value="CxxC_CxxC_SSSS"/>
    <property type="match status" value="1"/>
</dbReference>
<dbReference type="SMART" id="SM00834">
    <property type="entry name" value="CxxC_CXXC_SSSS"/>
    <property type="match status" value="1"/>
</dbReference>
<dbReference type="Proteomes" id="UP000183994">
    <property type="component" value="Unassembled WGS sequence"/>
</dbReference>
<dbReference type="InterPro" id="IPR013429">
    <property type="entry name" value="Regulatory_FmdB_Zinc_ribbon"/>
</dbReference>
<evidence type="ECO:0000313" key="2">
    <source>
        <dbReference type="EMBL" id="SHJ86541.1"/>
    </source>
</evidence>
<dbReference type="AlphaFoldDB" id="A0A1M6MSU4"/>
<dbReference type="RefSeq" id="WP_073476092.1">
    <property type="nucleotide sequence ID" value="NZ_FQZU01000013.1"/>
</dbReference>
<keyword evidence="3" id="KW-1185">Reference proteome</keyword>
<name>A0A1M6MSU4_9BACT</name>